<evidence type="ECO:0000313" key="5">
    <source>
        <dbReference type="Proteomes" id="UP000198953"/>
    </source>
</evidence>
<feature type="region of interest" description="Disordered" evidence="2">
    <location>
        <begin position="1"/>
        <end position="30"/>
    </location>
</feature>
<reference evidence="4 5" key="1">
    <citation type="submission" date="2016-10" db="EMBL/GenBank/DDBJ databases">
        <authorList>
            <person name="de Groot N.N."/>
        </authorList>
    </citation>
    <scope>NUCLEOTIDE SEQUENCE [LARGE SCALE GENOMIC DNA]</scope>
    <source>
        <strain evidence="4 5">DSM 43357</strain>
    </source>
</reference>
<evidence type="ECO:0000313" key="4">
    <source>
        <dbReference type="EMBL" id="SEN40321.1"/>
    </source>
</evidence>
<dbReference type="OrthoDB" id="4501073at2"/>
<name>A0A1H8G867_9ACTN</name>
<dbReference type="EMBL" id="FOBF01000026">
    <property type="protein sequence ID" value="SEN40321.1"/>
    <property type="molecule type" value="Genomic_DNA"/>
</dbReference>
<evidence type="ECO:0000256" key="3">
    <source>
        <dbReference type="SAM" id="Phobius"/>
    </source>
</evidence>
<evidence type="ECO:0000256" key="1">
    <source>
        <dbReference type="SAM" id="Coils"/>
    </source>
</evidence>
<keyword evidence="1" id="KW-0175">Coiled coil</keyword>
<protein>
    <submittedName>
        <fullName evidence="4">Uncharacterized protein</fullName>
    </submittedName>
</protein>
<gene>
    <name evidence="4" type="ORF">SAMN05660976_07467</name>
</gene>
<dbReference type="RefSeq" id="WP_143078907.1">
    <property type="nucleotide sequence ID" value="NZ_FOBF01000026.1"/>
</dbReference>
<keyword evidence="3" id="KW-0812">Transmembrane</keyword>
<dbReference type="AlphaFoldDB" id="A0A1H8G867"/>
<dbReference type="Proteomes" id="UP000198953">
    <property type="component" value="Unassembled WGS sequence"/>
</dbReference>
<feature type="coiled-coil region" evidence="1">
    <location>
        <begin position="100"/>
        <end position="134"/>
    </location>
</feature>
<proteinExistence type="predicted"/>
<accession>A0A1H8G867</accession>
<dbReference type="STRING" id="46177.SAMN05660976_07467"/>
<organism evidence="4 5">
    <name type="scientific">Nonomuraea pusilla</name>
    <dbReference type="NCBI Taxonomy" id="46177"/>
    <lineage>
        <taxon>Bacteria</taxon>
        <taxon>Bacillati</taxon>
        <taxon>Actinomycetota</taxon>
        <taxon>Actinomycetes</taxon>
        <taxon>Streptosporangiales</taxon>
        <taxon>Streptosporangiaceae</taxon>
        <taxon>Nonomuraea</taxon>
    </lineage>
</organism>
<keyword evidence="5" id="KW-1185">Reference proteome</keyword>
<feature type="transmembrane region" description="Helical" evidence="3">
    <location>
        <begin position="56"/>
        <end position="73"/>
    </location>
</feature>
<evidence type="ECO:0000256" key="2">
    <source>
        <dbReference type="SAM" id="MobiDB-lite"/>
    </source>
</evidence>
<keyword evidence="3" id="KW-1133">Transmembrane helix</keyword>
<sequence>MSAARPSPEEIRKYFLDPPDPAELAHAEAGLRDAERRMAEARARRPHPGTRKREQNNRLVVAGALAFVSLVMSVTGSGFLGFLGLAGAAVIAVRAYLTPKEREEAEREAAHRAWEDANNERERALRALREYHRRHALAEPKPSDGQMDRVLRQDIELIKSRALITLNVHPDDLVRPAYMARHRVSFDASAPSNSADVHDPFVVYGPAYGAGYAVWSAAGADGRRRYSRYEVMVICTTRYHLALYRCVLDTFTGALDEERTTEYHYNDVVAVHSESDPNAGGRIQIQPRPSQKYLFTADTERYFELVVSSGDRVRIVTGIGSRRTPARQGQAGAQHVVHRGKDPDFQAVADAVRMMLREKKGGVHSPPHGL</sequence>
<keyword evidence="3" id="KW-0472">Membrane</keyword>